<dbReference type="HOGENOM" id="CLU_2277149_0_0_1"/>
<feature type="region of interest" description="Disordered" evidence="1">
    <location>
        <begin position="1"/>
        <end position="24"/>
    </location>
</feature>
<dbReference type="EMBL" id="AMWN01000003">
    <property type="protein sequence ID" value="EXJ90800.1"/>
    <property type="molecule type" value="Genomic_DNA"/>
</dbReference>
<reference evidence="2 3" key="1">
    <citation type="submission" date="2013-03" db="EMBL/GenBank/DDBJ databases">
        <title>The Genome Sequence of Capronia coronata CBS 617.96.</title>
        <authorList>
            <consortium name="The Broad Institute Genomics Platform"/>
            <person name="Cuomo C."/>
            <person name="de Hoog S."/>
            <person name="Gorbushina A."/>
            <person name="Walker B."/>
            <person name="Young S.K."/>
            <person name="Zeng Q."/>
            <person name="Gargeya S."/>
            <person name="Fitzgerald M."/>
            <person name="Haas B."/>
            <person name="Abouelleil A."/>
            <person name="Allen A.W."/>
            <person name="Alvarado L."/>
            <person name="Arachchi H.M."/>
            <person name="Berlin A.M."/>
            <person name="Chapman S.B."/>
            <person name="Gainer-Dewar J."/>
            <person name="Goldberg J."/>
            <person name="Griggs A."/>
            <person name="Gujja S."/>
            <person name="Hansen M."/>
            <person name="Howarth C."/>
            <person name="Imamovic A."/>
            <person name="Ireland A."/>
            <person name="Larimer J."/>
            <person name="McCowan C."/>
            <person name="Murphy C."/>
            <person name="Pearson M."/>
            <person name="Poon T.W."/>
            <person name="Priest M."/>
            <person name="Roberts A."/>
            <person name="Saif S."/>
            <person name="Shea T."/>
            <person name="Sisk P."/>
            <person name="Sykes S."/>
            <person name="Wortman J."/>
            <person name="Nusbaum C."/>
            <person name="Birren B."/>
        </authorList>
    </citation>
    <scope>NUCLEOTIDE SEQUENCE [LARGE SCALE GENOMIC DNA]</scope>
    <source>
        <strain evidence="2 3">CBS 617.96</strain>
    </source>
</reference>
<dbReference type="GeneID" id="19158793"/>
<dbReference type="STRING" id="1182541.W9YM88"/>
<dbReference type="Proteomes" id="UP000019484">
    <property type="component" value="Unassembled WGS sequence"/>
</dbReference>
<dbReference type="OrthoDB" id="5401170at2759"/>
<comment type="caution">
    <text evidence="2">The sequence shown here is derived from an EMBL/GenBank/DDBJ whole genome shotgun (WGS) entry which is preliminary data.</text>
</comment>
<dbReference type="AlphaFoldDB" id="W9YM88"/>
<evidence type="ECO:0000313" key="3">
    <source>
        <dbReference type="Proteomes" id="UP000019484"/>
    </source>
</evidence>
<sequence>MSRHRHHRVPSGGYSPSRDPSTTTSAELRALRAFRDADSTFAPTLIDYKQTIQGQDGPLPGGYYTFTVMTKMPGASLHDLHFWGLPAEEREEIVQKFLVALR</sequence>
<accession>W9YM88</accession>
<proteinExistence type="predicted"/>
<evidence type="ECO:0000313" key="2">
    <source>
        <dbReference type="EMBL" id="EXJ90800.1"/>
    </source>
</evidence>
<dbReference type="RefSeq" id="XP_007722994.1">
    <property type="nucleotide sequence ID" value="XM_007724804.1"/>
</dbReference>
<protein>
    <submittedName>
        <fullName evidence="2">Uncharacterized protein</fullName>
    </submittedName>
</protein>
<organism evidence="2 3">
    <name type="scientific">Capronia coronata CBS 617.96</name>
    <dbReference type="NCBI Taxonomy" id="1182541"/>
    <lineage>
        <taxon>Eukaryota</taxon>
        <taxon>Fungi</taxon>
        <taxon>Dikarya</taxon>
        <taxon>Ascomycota</taxon>
        <taxon>Pezizomycotina</taxon>
        <taxon>Eurotiomycetes</taxon>
        <taxon>Chaetothyriomycetidae</taxon>
        <taxon>Chaetothyriales</taxon>
        <taxon>Herpotrichiellaceae</taxon>
        <taxon>Capronia</taxon>
    </lineage>
</organism>
<name>W9YM88_9EURO</name>
<keyword evidence="3" id="KW-1185">Reference proteome</keyword>
<gene>
    <name evidence="2" type="ORF">A1O1_03904</name>
</gene>
<evidence type="ECO:0000256" key="1">
    <source>
        <dbReference type="SAM" id="MobiDB-lite"/>
    </source>
</evidence>